<accession>A0A6J7DTS8</accession>
<dbReference type="EMBL" id="CAFBLM010000042">
    <property type="protein sequence ID" value="CAB4874056.1"/>
    <property type="molecule type" value="Genomic_DNA"/>
</dbReference>
<evidence type="ECO:0000256" key="2">
    <source>
        <dbReference type="SAM" id="Phobius"/>
    </source>
</evidence>
<sequence>MYGWVWRHMFGPWPLKVIQSLILLVAVVALLFLVIFPWVEPRLPFTDVTVNNSPQPTAPQVPAQQPSDPFSSSG</sequence>
<evidence type="ECO:0000313" key="3">
    <source>
        <dbReference type="EMBL" id="CAB4874056.1"/>
    </source>
</evidence>
<organism evidence="3">
    <name type="scientific">freshwater metagenome</name>
    <dbReference type="NCBI Taxonomy" id="449393"/>
    <lineage>
        <taxon>unclassified sequences</taxon>
        <taxon>metagenomes</taxon>
        <taxon>ecological metagenomes</taxon>
    </lineage>
</organism>
<feature type="compositionally biased region" description="Low complexity" evidence="1">
    <location>
        <begin position="54"/>
        <end position="66"/>
    </location>
</feature>
<keyword evidence="2" id="KW-1133">Transmembrane helix</keyword>
<feature type="region of interest" description="Disordered" evidence="1">
    <location>
        <begin position="54"/>
        <end position="74"/>
    </location>
</feature>
<name>A0A6J7DTS8_9ZZZZ</name>
<proteinExistence type="predicted"/>
<evidence type="ECO:0000256" key="1">
    <source>
        <dbReference type="SAM" id="MobiDB-lite"/>
    </source>
</evidence>
<dbReference type="AlphaFoldDB" id="A0A6J7DTS8"/>
<reference evidence="3" key="1">
    <citation type="submission" date="2020-05" db="EMBL/GenBank/DDBJ databases">
        <authorList>
            <person name="Chiriac C."/>
            <person name="Salcher M."/>
            <person name="Ghai R."/>
            <person name="Kavagutti S V."/>
        </authorList>
    </citation>
    <scope>NUCLEOTIDE SEQUENCE</scope>
</reference>
<keyword evidence="2" id="KW-0472">Membrane</keyword>
<feature type="transmembrane region" description="Helical" evidence="2">
    <location>
        <begin position="21"/>
        <end position="39"/>
    </location>
</feature>
<protein>
    <submittedName>
        <fullName evidence="3">Unannotated protein</fullName>
    </submittedName>
</protein>
<keyword evidence="2" id="KW-0812">Transmembrane</keyword>
<gene>
    <name evidence="3" type="ORF">UFOPK3401_00972</name>
</gene>